<proteinExistence type="predicted"/>
<feature type="compositionally biased region" description="Polar residues" evidence="1">
    <location>
        <begin position="58"/>
        <end position="71"/>
    </location>
</feature>
<dbReference type="EMBL" id="JASZZN010000020">
    <property type="protein sequence ID" value="MDM4018236.1"/>
    <property type="molecule type" value="Genomic_DNA"/>
</dbReference>
<feature type="transmembrane region" description="Helical" evidence="2">
    <location>
        <begin position="117"/>
        <end position="140"/>
    </location>
</feature>
<feature type="transmembrane region" description="Helical" evidence="2">
    <location>
        <begin position="175"/>
        <end position="195"/>
    </location>
</feature>
<feature type="region of interest" description="Disordered" evidence="1">
    <location>
        <begin position="57"/>
        <end position="97"/>
    </location>
</feature>
<reference evidence="4 5" key="1">
    <citation type="submission" date="2023-06" db="EMBL/GenBank/DDBJ databases">
        <title>Roseiconus lacunae JC819 isolated from Gulf of Mannar region, Tamil Nadu.</title>
        <authorList>
            <person name="Pk S."/>
            <person name="Ch S."/>
            <person name="Ch V.R."/>
        </authorList>
    </citation>
    <scope>NUCLEOTIDE SEQUENCE [LARGE SCALE GENOMIC DNA]</scope>
    <source>
        <strain evidence="4 5">JC819</strain>
    </source>
</reference>
<evidence type="ECO:0000256" key="2">
    <source>
        <dbReference type="SAM" id="Phobius"/>
    </source>
</evidence>
<dbReference type="RefSeq" id="WP_289165967.1">
    <property type="nucleotide sequence ID" value="NZ_JASZZN010000020.1"/>
</dbReference>
<sequence>MAAEKSSPEFFLIRGENRIGPLSPRDLKHLATTKQITPKDLIWREGLEDPVPAKTFTALWTPSTESPSQTPELPRAESMTAGEPSDRPEPVSVPILQPKGVRSSGSFCEEPFWSGRVLILIAASSVMGVIHVWVGCRVLWYTVRGMFADDGQVPRALSSGFTSRVWAEHMAADSFLLGFAFAALGVAAVATAIGLPLRKRWGWIAGLLAGGISVGLGFYAFWALHLTIHDFRAMKNSAAAEMITQSPLQADVMNQTIRYTLQMFLFVIAVYGLYSFVAFRNLLRQPLMRAALGGS</sequence>
<dbReference type="Pfam" id="PF14237">
    <property type="entry name" value="GYF_2"/>
    <property type="match status" value="1"/>
</dbReference>
<evidence type="ECO:0000313" key="5">
    <source>
        <dbReference type="Proteomes" id="UP001239462"/>
    </source>
</evidence>
<keyword evidence="2" id="KW-1133">Transmembrane helix</keyword>
<keyword evidence="5" id="KW-1185">Reference proteome</keyword>
<name>A0ABT7PPK3_9BACT</name>
<evidence type="ECO:0000259" key="3">
    <source>
        <dbReference type="Pfam" id="PF14237"/>
    </source>
</evidence>
<comment type="caution">
    <text evidence="4">The sequence shown here is derived from an EMBL/GenBank/DDBJ whole genome shotgun (WGS) entry which is preliminary data.</text>
</comment>
<gene>
    <name evidence="4" type="ORF">QTN89_22490</name>
</gene>
<evidence type="ECO:0000313" key="4">
    <source>
        <dbReference type="EMBL" id="MDM4018236.1"/>
    </source>
</evidence>
<feature type="domain" description="GYF" evidence="3">
    <location>
        <begin position="11"/>
        <end position="58"/>
    </location>
</feature>
<organism evidence="4 5">
    <name type="scientific">Roseiconus lacunae</name>
    <dbReference type="NCBI Taxonomy" id="2605694"/>
    <lineage>
        <taxon>Bacteria</taxon>
        <taxon>Pseudomonadati</taxon>
        <taxon>Planctomycetota</taxon>
        <taxon>Planctomycetia</taxon>
        <taxon>Pirellulales</taxon>
        <taxon>Pirellulaceae</taxon>
        <taxon>Roseiconus</taxon>
    </lineage>
</organism>
<keyword evidence="2" id="KW-0472">Membrane</keyword>
<keyword evidence="2" id="KW-0812">Transmembrane</keyword>
<feature type="transmembrane region" description="Helical" evidence="2">
    <location>
        <begin position="202"/>
        <end position="224"/>
    </location>
</feature>
<accession>A0ABT7PPK3</accession>
<dbReference type="InterPro" id="IPR025640">
    <property type="entry name" value="GYF_2"/>
</dbReference>
<dbReference type="Proteomes" id="UP001239462">
    <property type="component" value="Unassembled WGS sequence"/>
</dbReference>
<evidence type="ECO:0000256" key="1">
    <source>
        <dbReference type="SAM" id="MobiDB-lite"/>
    </source>
</evidence>
<protein>
    <submittedName>
        <fullName evidence="4">DUF4339 domain-containing protein</fullName>
    </submittedName>
</protein>
<feature type="transmembrane region" description="Helical" evidence="2">
    <location>
        <begin position="259"/>
        <end position="279"/>
    </location>
</feature>